<comment type="caution">
    <text evidence="2">The sequence shown here is derived from an EMBL/GenBank/DDBJ whole genome shotgun (WGS) entry which is preliminary data.</text>
</comment>
<keyword evidence="3" id="KW-1185">Reference proteome</keyword>
<evidence type="ECO:0000313" key="3">
    <source>
        <dbReference type="Proteomes" id="UP001215598"/>
    </source>
</evidence>
<evidence type="ECO:0000313" key="2">
    <source>
        <dbReference type="EMBL" id="KAJ7769814.1"/>
    </source>
</evidence>
<feature type="compositionally biased region" description="Basic and acidic residues" evidence="1">
    <location>
        <begin position="107"/>
        <end position="117"/>
    </location>
</feature>
<reference evidence="2" key="1">
    <citation type="submission" date="2023-03" db="EMBL/GenBank/DDBJ databases">
        <title>Massive genome expansion in bonnet fungi (Mycena s.s.) driven by repeated elements and novel gene families across ecological guilds.</title>
        <authorList>
            <consortium name="Lawrence Berkeley National Laboratory"/>
            <person name="Harder C.B."/>
            <person name="Miyauchi S."/>
            <person name="Viragh M."/>
            <person name="Kuo A."/>
            <person name="Thoen E."/>
            <person name="Andreopoulos B."/>
            <person name="Lu D."/>
            <person name="Skrede I."/>
            <person name="Drula E."/>
            <person name="Henrissat B."/>
            <person name="Morin E."/>
            <person name="Kohler A."/>
            <person name="Barry K."/>
            <person name="LaButti K."/>
            <person name="Morin E."/>
            <person name="Salamov A."/>
            <person name="Lipzen A."/>
            <person name="Mereny Z."/>
            <person name="Hegedus B."/>
            <person name="Baldrian P."/>
            <person name="Stursova M."/>
            <person name="Weitz H."/>
            <person name="Taylor A."/>
            <person name="Grigoriev I.V."/>
            <person name="Nagy L.G."/>
            <person name="Martin F."/>
            <person name="Kauserud H."/>
        </authorList>
    </citation>
    <scope>NUCLEOTIDE SEQUENCE</scope>
    <source>
        <strain evidence="2">CBHHK182m</strain>
    </source>
</reference>
<feature type="compositionally biased region" description="Acidic residues" evidence="1">
    <location>
        <begin position="119"/>
        <end position="132"/>
    </location>
</feature>
<gene>
    <name evidence="2" type="ORF">B0H16DRAFT_1715468</name>
</gene>
<dbReference type="EMBL" id="JARKIB010000017">
    <property type="protein sequence ID" value="KAJ7769814.1"/>
    <property type="molecule type" value="Genomic_DNA"/>
</dbReference>
<name>A0AAD7JQH4_9AGAR</name>
<feature type="region of interest" description="Disordered" evidence="1">
    <location>
        <begin position="106"/>
        <end position="141"/>
    </location>
</feature>
<dbReference type="Proteomes" id="UP001215598">
    <property type="component" value="Unassembled WGS sequence"/>
</dbReference>
<accession>A0AAD7JQH4</accession>
<sequence>MDGGSGIIELVKGAFLINAPYARKECVMSAESQVTRSLSRSAGCLEDRATIFFNRTRTSTLYIPNDSSFRVSEVSRAVSILFNRGQGDPVLQFDSNLIIPTPSETVAKQEHTDKIMVDETPESEPEREETPEPEAIPEKGYSLSMELVEFEDLNYDDEIFGLPEDQNEQTFGQESAKGDNSEVSEEEMTELESTPESRSKAQLQEWLDALKQITFGSQAGDVEAGNQLRQRLAELEQKVFREEAAVSCHFVMRSERGQTGGKSYSRR</sequence>
<feature type="region of interest" description="Disordered" evidence="1">
    <location>
        <begin position="165"/>
        <end position="200"/>
    </location>
</feature>
<dbReference type="AlphaFoldDB" id="A0AAD7JQH4"/>
<evidence type="ECO:0000256" key="1">
    <source>
        <dbReference type="SAM" id="MobiDB-lite"/>
    </source>
</evidence>
<proteinExistence type="predicted"/>
<protein>
    <submittedName>
        <fullName evidence="2">Uncharacterized protein</fullName>
    </submittedName>
</protein>
<organism evidence="2 3">
    <name type="scientific">Mycena metata</name>
    <dbReference type="NCBI Taxonomy" id="1033252"/>
    <lineage>
        <taxon>Eukaryota</taxon>
        <taxon>Fungi</taxon>
        <taxon>Dikarya</taxon>
        <taxon>Basidiomycota</taxon>
        <taxon>Agaricomycotina</taxon>
        <taxon>Agaricomycetes</taxon>
        <taxon>Agaricomycetidae</taxon>
        <taxon>Agaricales</taxon>
        <taxon>Marasmiineae</taxon>
        <taxon>Mycenaceae</taxon>
        <taxon>Mycena</taxon>
    </lineage>
</organism>